<accession>W4LL84</accession>
<dbReference type="Gene3D" id="3.40.50.2300">
    <property type="match status" value="2"/>
</dbReference>
<dbReference type="SUPFAM" id="SSF48452">
    <property type="entry name" value="TPR-like"/>
    <property type="match status" value="1"/>
</dbReference>
<sequence>MAHIIAKTMTNKVPYFFWVVSIIGGLLLSSLVGCGSGRQSAPFSGSAASATPGVRPIKPATAKQRRAFEAAKASAQTGRETEALRAFQDFVQRYPSSALTDQALMALGSLSLKLDQPVQAQGYYQHLTQHFPQSPLAPEAHLKLGIVLHDLRQYDASINSLRLALGTLVLPQQRAQVHYYTGLNMRQLQRYVDAFEAFNRAVETSSDAALIQDAQRAMDTLIQHQLTPDDLHQLANRYAAAPQGAQILLRLAQHYREVSDIAGELDALQQLVNTYPEHPELPALMTRLTVLQSALTTDTSTLGILLPLSGEGELAGQRVLWGIKLALDSIRAAQPGLDIKLQIRDTQGDSAIASSALRSLVTEEHVVAVIGPLFSQVATDLAPLTEELGVPVISPYARNSAFPFLSPYAFRNSLTDEDQARFLADYAVRVLNMTRFAVLYPDEPYGESLKDTFIEHVINLEGKVVAVSAYPPDDKNFGQAIKRLGGIDDESLSDLLAGSGTKTTLANTKPYEAIFLPGYFDRVGLIAPELAFYNITNVQLLGTDGWNSEELIVIGENFVEDAIFVDGFFTDALAPSVETFVEQFISRYEERPTLIAAQGYDTLRLLVQLLQSGADSRFALRDGLLQLRDFPGVTGLTSLDQDGNAVKTPYLLSVKNGRIIQLN</sequence>
<proteinExistence type="inferred from homology"/>
<dbReference type="HOGENOM" id="CLU_024917_0_0_7"/>
<evidence type="ECO:0000313" key="7">
    <source>
        <dbReference type="Proteomes" id="UP000019141"/>
    </source>
</evidence>
<evidence type="ECO:0000313" key="6">
    <source>
        <dbReference type="EMBL" id="ETW98833.1"/>
    </source>
</evidence>
<dbReference type="InterPro" id="IPR051010">
    <property type="entry name" value="BCAA_transport"/>
</dbReference>
<dbReference type="AlphaFoldDB" id="W4LL84"/>
<protein>
    <recommendedName>
        <fullName evidence="5">Leucine-binding protein domain-containing protein</fullName>
    </recommendedName>
</protein>
<dbReference type="InterPro" id="IPR028082">
    <property type="entry name" value="Peripla_BP_I"/>
</dbReference>
<dbReference type="PROSITE" id="PS50005">
    <property type="entry name" value="TPR"/>
    <property type="match status" value="1"/>
</dbReference>
<dbReference type="InterPro" id="IPR011990">
    <property type="entry name" value="TPR-like_helical_dom_sf"/>
</dbReference>
<evidence type="ECO:0000256" key="1">
    <source>
        <dbReference type="ARBA" id="ARBA00010062"/>
    </source>
</evidence>
<dbReference type="InterPro" id="IPR019734">
    <property type="entry name" value="TPR_rpt"/>
</dbReference>
<keyword evidence="4" id="KW-1133">Transmembrane helix</keyword>
<dbReference type="Pfam" id="PF13458">
    <property type="entry name" value="Peripla_BP_6"/>
    <property type="match status" value="1"/>
</dbReference>
<dbReference type="SUPFAM" id="SSF53822">
    <property type="entry name" value="Periplasmic binding protein-like I"/>
    <property type="match status" value="1"/>
</dbReference>
<reference evidence="6 7" key="1">
    <citation type="journal article" date="2014" name="Nature">
        <title>An environmental bacterial taxon with a large and distinct metabolic repertoire.</title>
        <authorList>
            <person name="Wilson M.C."/>
            <person name="Mori T."/>
            <person name="Ruckert C."/>
            <person name="Uria A.R."/>
            <person name="Helf M.J."/>
            <person name="Takada K."/>
            <person name="Gernert C."/>
            <person name="Steffens U.A."/>
            <person name="Heycke N."/>
            <person name="Schmitt S."/>
            <person name="Rinke C."/>
            <person name="Helfrich E.J."/>
            <person name="Brachmann A.O."/>
            <person name="Gurgui C."/>
            <person name="Wakimoto T."/>
            <person name="Kracht M."/>
            <person name="Crusemann M."/>
            <person name="Hentschel U."/>
            <person name="Abe I."/>
            <person name="Matsunaga S."/>
            <person name="Kalinowski J."/>
            <person name="Takeyama H."/>
            <person name="Piel J."/>
        </authorList>
    </citation>
    <scope>NUCLEOTIDE SEQUENCE [LARGE SCALE GENOMIC DNA]</scope>
    <source>
        <strain evidence="7">TSY1</strain>
    </source>
</reference>
<dbReference type="InterPro" id="IPR028081">
    <property type="entry name" value="Leu-bd"/>
</dbReference>
<name>W4LL84_ENTF1</name>
<dbReference type="EMBL" id="AZHW01000514">
    <property type="protein sequence ID" value="ETW98833.1"/>
    <property type="molecule type" value="Genomic_DNA"/>
</dbReference>
<feature type="domain" description="Leucine-binding protein" evidence="5">
    <location>
        <begin position="301"/>
        <end position="657"/>
    </location>
</feature>
<comment type="caution">
    <text evidence="6">The sequence shown here is derived from an EMBL/GenBank/DDBJ whole genome shotgun (WGS) entry which is preliminary data.</text>
</comment>
<keyword evidence="2" id="KW-0732">Signal</keyword>
<keyword evidence="3" id="KW-0802">TPR repeat</keyword>
<evidence type="ECO:0000256" key="3">
    <source>
        <dbReference type="PROSITE-ProRule" id="PRU00339"/>
    </source>
</evidence>
<keyword evidence="7" id="KW-1185">Reference proteome</keyword>
<keyword evidence="4" id="KW-0472">Membrane</keyword>
<dbReference type="PROSITE" id="PS51257">
    <property type="entry name" value="PROKAR_LIPOPROTEIN"/>
    <property type="match status" value="1"/>
</dbReference>
<feature type="repeat" description="TPR" evidence="3">
    <location>
        <begin position="175"/>
        <end position="208"/>
    </location>
</feature>
<dbReference type="PANTHER" id="PTHR30483:SF6">
    <property type="entry name" value="PERIPLASMIC BINDING PROTEIN OF ABC TRANSPORTER FOR NATURAL AMINO ACIDS"/>
    <property type="match status" value="1"/>
</dbReference>
<feature type="transmembrane region" description="Helical" evidence="4">
    <location>
        <begin position="12"/>
        <end position="32"/>
    </location>
</feature>
<dbReference type="Gene3D" id="1.25.40.10">
    <property type="entry name" value="Tetratricopeptide repeat domain"/>
    <property type="match status" value="1"/>
</dbReference>
<dbReference type="Pfam" id="PF13174">
    <property type="entry name" value="TPR_6"/>
    <property type="match status" value="1"/>
</dbReference>
<dbReference type="Proteomes" id="UP000019141">
    <property type="component" value="Unassembled WGS sequence"/>
</dbReference>
<keyword evidence="4" id="KW-0812">Transmembrane</keyword>
<organism evidence="6 7">
    <name type="scientific">Entotheonella factor</name>
    <dbReference type="NCBI Taxonomy" id="1429438"/>
    <lineage>
        <taxon>Bacteria</taxon>
        <taxon>Pseudomonadati</taxon>
        <taxon>Nitrospinota/Tectimicrobiota group</taxon>
        <taxon>Candidatus Tectimicrobiota</taxon>
        <taxon>Candidatus Entotheonellia</taxon>
        <taxon>Candidatus Entotheonellales</taxon>
        <taxon>Candidatus Entotheonellaceae</taxon>
        <taxon>Candidatus Entotheonella</taxon>
    </lineage>
</organism>
<evidence type="ECO:0000259" key="5">
    <source>
        <dbReference type="Pfam" id="PF13458"/>
    </source>
</evidence>
<evidence type="ECO:0000256" key="2">
    <source>
        <dbReference type="ARBA" id="ARBA00022729"/>
    </source>
</evidence>
<evidence type="ECO:0000256" key="4">
    <source>
        <dbReference type="SAM" id="Phobius"/>
    </source>
</evidence>
<dbReference type="CDD" id="cd06339">
    <property type="entry name" value="PBP1_YraM_LppC_lipoprotein-like"/>
    <property type="match status" value="1"/>
</dbReference>
<comment type="similarity">
    <text evidence="1">Belongs to the leucine-binding protein family.</text>
</comment>
<dbReference type="PANTHER" id="PTHR30483">
    <property type="entry name" value="LEUCINE-SPECIFIC-BINDING PROTEIN"/>
    <property type="match status" value="1"/>
</dbReference>
<gene>
    <name evidence="6" type="ORF">ETSY1_17180</name>
</gene>